<accession>A0ABP3GFF1</accession>
<reference evidence="4" key="1">
    <citation type="journal article" date="2019" name="Int. J. Syst. Evol. Microbiol.">
        <title>The Global Catalogue of Microorganisms (GCM) 10K type strain sequencing project: providing services to taxonomists for standard genome sequencing and annotation.</title>
        <authorList>
            <consortium name="The Broad Institute Genomics Platform"/>
            <consortium name="The Broad Institute Genome Sequencing Center for Infectious Disease"/>
            <person name="Wu L."/>
            <person name="Ma J."/>
        </authorList>
    </citation>
    <scope>NUCLEOTIDE SEQUENCE [LARGE SCALE GENOMIC DNA]</scope>
    <source>
        <strain evidence="4">JCM 13378</strain>
    </source>
</reference>
<dbReference type="SFLD" id="SFLDG00358">
    <property type="entry name" value="Main_(cytGST)"/>
    <property type="match status" value="1"/>
</dbReference>
<dbReference type="RefSeq" id="WP_343841079.1">
    <property type="nucleotide sequence ID" value="NZ_BAAAEI010000002.1"/>
</dbReference>
<evidence type="ECO:0000313" key="4">
    <source>
        <dbReference type="Proteomes" id="UP001501757"/>
    </source>
</evidence>
<dbReference type="SFLD" id="SFLDG01150">
    <property type="entry name" value="Main.1:_Beta-like"/>
    <property type="match status" value="1"/>
</dbReference>
<dbReference type="InterPro" id="IPR036282">
    <property type="entry name" value="Glutathione-S-Trfase_C_sf"/>
</dbReference>
<dbReference type="Pfam" id="PF00043">
    <property type="entry name" value="GST_C"/>
    <property type="match status" value="1"/>
</dbReference>
<feature type="domain" description="GST N-terminal" evidence="2">
    <location>
        <begin position="4"/>
        <end position="85"/>
    </location>
</feature>
<protein>
    <submittedName>
        <fullName evidence="3">Glutathione S-transferase family protein</fullName>
    </submittedName>
</protein>
<dbReference type="EMBL" id="BAAAEI010000002">
    <property type="protein sequence ID" value="GAA0342432.1"/>
    <property type="molecule type" value="Genomic_DNA"/>
</dbReference>
<evidence type="ECO:0000313" key="3">
    <source>
        <dbReference type="EMBL" id="GAA0342432.1"/>
    </source>
</evidence>
<comment type="caution">
    <text evidence="3">The sequence shown here is derived from an EMBL/GenBank/DDBJ whole genome shotgun (WGS) entry which is preliminary data.</text>
</comment>
<dbReference type="Gene3D" id="3.40.30.10">
    <property type="entry name" value="Glutaredoxin"/>
    <property type="match status" value="1"/>
</dbReference>
<dbReference type="SFLD" id="SFLDS00019">
    <property type="entry name" value="Glutathione_Transferase_(cytos"/>
    <property type="match status" value="1"/>
</dbReference>
<comment type="similarity">
    <text evidence="1">Belongs to the GST superfamily.</text>
</comment>
<dbReference type="PANTHER" id="PTHR44051">
    <property type="entry name" value="GLUTATHIONE S-TRANSFERASE-RELATED"/>
    <property type="match status" value="1"/>
</dbReference>
<sequence length="216" mass="24626">MSQPSTLTFYHAPQSRSSVALTLLEEMQVPYELKLINIKAGEQRQADYLAINPLGKVPALGHKGKIITEQVAIFIYLADLYPQCHLAPAFDDPQRGEYLRWMVYYAACYEPAMVDKFMQREPAPQSTSVYCDEHTMLETVLTPLRNQPYLLGEKISAVDILWGSAFTWGLMFEMLPRLPVITKYVDRVCSRPSALKVQTLDQQWAEQHQAQADAQK</sequence>
<proteinExistence type="inferred from homology"/>
<dbReference type="CDD" id="cd03207">
    <property type="entry name" value="GST_C_8"/>
    <property type="match status" value="1"/>
</dbReference>
<evidence type="ECO:0000259" key="2">
    <source>
        <dbReference type="PROSITE" id="PS50404"/>
    </source>
</evidence>
<dbReference type="PROSITE" id="PS50404">
    <property type="entry name" value="GST_NTER"/>
    <property type="match status" value="1"/>
</dbReference>
<dbReference type="InterPro" id="IPR036249">
    <property type="entry name" value="Thioredoxin-like_sf"/>
</dbReference>
<dbReference type="CDD" id="cd03046">
    <property type="entry name" value="GST_N_GTT1_like"/>
    <property type="match status" value="1"/>
</dbReference>
<dbReference type="SUPFAM" id="SSF52833">
    <property type="entry name" value="Thioredoxin-like"/>
    <property type="match status" value="1"/>
</dbReference>
<dbReference type="PANTHER" id="PTHR44051:SF21">
    <property type="entry name" value="GLUTATHIONE S-TRANSFERASE FAMILY PROTEIN"/>
    <property type="match status" value="1"/>
</dbReference>
<gene>
    <name evidence="3" type="ORF">GCM10009092_03770</name>
</gene>
<dbReference type="InterPro" id="IPR040079">
    <property type="entry name" value="Glutathione_S-Trfase"/>
</dbReference>
<name>A0ABP3GFF1_9ALTE</name>
<dbReference type="Pfam" id="PF02798">
    <property type="entry name" value="GST_N"/>
    <property type="match status" value="1"/>
</dbReference>
<evidence type="ECO:0000256" key="1">
    <source>
        <dbReference type="RuleBase" id="RU003494"/>
    </source>
</evidence>
<dbReference type="Proteomes" id="UP001501757">
    <property type="component" value="Unassembled WGS sequence"/>
</dbReference>
<dbReference type="InterPro" id="IPR004046">
    <property type="entry name" value="GST_C"/>
</dbReference>
<organism evidence="3 4">
    <name type="scientific">Bowmanella denitrificans</name>
    <dbReference type="NCBI Taxonomy" id="366582"/>
    <lineage>
        <taxon>Bacteria</taxon>
        <taxon>Pseudomonadati</taxon>
        <taxon>Pseudomonadota</taxon>
        <taxon>Gammaproteobacteria</taxon>
        <taxon>Alteromonadales</taxon>
        <taxon>Alteromonadaceae</taxon>
        <taxon>Bowmanella</taxon>
    </lineage>
</organism>
<keyword evidence="4" id="KW-1185">Reference proteome</keyword>
<dbReference type="Gene3D" id="1.20.1050.10">
    <property type="match status" value="1"/>
</dbReference>
<dbReference type="InterPro" id="IPR004045">
    <property type="entry name" value="Glutathione_S-Trfase_N"/>
</dbReference>
<dbReference type="SUPFAM" id="SSF47616">
    <property type="entry name" value="GST C-terminal domain-like"/>
    <property type="match status" value="1"/>
</dbReference>